<organism evidence="1">
    <name type="scientific">Tanacetum cinerariifolium</name>
    <name type="common">Dalmatian daisy</name>
    <name type="synonym">Chrysanthemum cinerariifolium</name>
    <dbReference type="NCBI Taxonomy" id="118510"/>
    <lineage>
        <taxon>Eukaryota</taxon>
        <taxon>Viridiplantae</taxon>
        <taxon>Streptophyta</taxon>
        <taxon>Embryophyta</taxon>
        <taxon>Tracheophyta</taxon>
        <taxon>Spermatophyta</taxon>
        <taxon>Magnoliopsida</taxon>
        <taxon>eudicotyledons</taxon>
        <taxon>Gunneridae</taxon>
        <taxon>Pentapetalae</taxon>
        <taxon>asterids</taxon>
        <taxon>campanulids</taxon>
        <taxon>Asterales</taxon>
        <taxon>Asteraceae</taxon>
        <taxon>Asteroideae</taxon>
        <taxon>Anthemideae</taxon>
        <taxon>Anthemidinae</taxon>
        <taxon>Tanacetum</taxon>
    </lineage>
</organism>
<sequence length="306" mass="35084">MFGNQFICSFKPEANLDKAMVLHQGYLLGGSYHGHDSIFLLNCYGVRWQVEVKQTYANVMSVVGPVWSDFMNKKVLCSGGAYSMLQTDPVEPDTVDLFIKDRECEEFIGKIPSVNHLKTFKFAFYGPDWWSMMDELAIRLGQYFALTLVCRGKFSLTIFNNAGEALTACENYASYVLRNSNCHIEQEPDYNLERMGWYCNWRWHTNHDDEHKAFYIKLTSDVLILGRIRISKGYVDSHGLRVYASAIWVGFILARTQVWRMESYALKVVDDVLLGIFAWGKPVWTGVDDVLQLAPVLKHVVPFLVA</sequence>
<reference evidence="1" key="1">
    <citation type="journal article" date="2019" name="Sci. Rep.">
        <title>Draft genome of Tanacetum cinerariifolium, the natural source of mosquito coil.</title>
        <authorList>
            <person name="Yamashiro T."/>
            <person name="Shiraishi A."/>
            <person name="Satake H."/>
            <person name="Nakayama K."/>
        </authorList>
    </citation>
    <scope>NUCLEOTIDE SEQUENCE</scope>
</reference>
<protein>
    <submittedName>
        <fullName evidence="1">Uncharacterized protein</fullName>
    </submittedName>
</protein>
<proteinExistence type="predicted"/>
<evidence type="ECO:0000313" key="1">
    <source>
        <dbReference type="EMBL" id="GEZ84673.1"/>
    </source>
</evidence>
<name>A0A699ISN5_TANCI</name>
<dbReference type="EMBL" id="BKCJ010331654">
    <property type="protein sequence ID" value="GEZ84673.1"/>
    <property type="molecule type" value="Genomic_DNA"/>
</dbReference>
<dbReference type="AlphaFoldDB" id="A0A699ISN5"/>
<comment type="caution">
    <text evidence="1">The sequence shown here is derived from an EMBL/GenBank/DDBJ whole genome shotgun (WGS) entry which is preliminary data.</text>
</comment>
<accession>A0A699ISN5</accession>
<gene>
    <name evidence="1" type="ORF">Tci_556646</name>
</gene>